<sequence length="43" mass="5163">MFGVLLTRYVIGLRRTLKYTLNDAFKKRTVHMLYDSTYLSVFM</sequence>
<protein>
    <submittedName>
        <fullName evidence="1">Uncharacterized protein</fullName>
    </submittedName>
</protein>
<proteinExistence type="predicted"/>
<reference evidence="1" key="1">
    <citation type="submission" date="2014-11" db="EMBL/GenBank/DDBJ databases">
        <authorList>
            <person name="Amaro Gonzalez C."/>
        </authorList>
    </citation>
    <scope>NUCLEOTIDE SEQUENCE</scope>
</reference>
<evidence type="ECO:0000313" key="1">
    <source>
        <dbReference type="EMBL" id="JAH09286.1"/>
    </source>
</evidence>
<dbReference type="EMBL" id="GBXM01099291">
    <property type="protein sequence ID" value="JAH09286.1"/>
    <property type="molecule type" value="Transcribed_RNA"/>
</dbReference>
<reference evidence="1" key="2">
    <citation type="journal article" date="2015" name="Fish Shellfish Immunol.">
        <title>Early steps in the European eel (Anguilla anguilla)-Vibrio vulnificus interaction in the gills: Role of the RtxA13 toxin.</title>
        <authorList>
            <person name="Callol A."/>
            <person name="Pajuelo D."/>
            <person name="Ebbesson L."/>
            <person name="Teles M."/>
            <person name="MacKenzie S."/>
            <person name="Amaro C."/>
        </authorList>
    </citation>
    <scope>NUCLEOTIDE SEQUENCE</scope>
</reference>
<name>A0A0E9PXF6_ANGAN</name>
<organism evidence="1">
    <name type="scientific">Anguilla anguilla</name>
    <name type="common">European freshwater eel</name>
    <name type="synonym">Muraena anguilla</name>
    <dbReference type="NCBI Taxonomy" id="7936"/>
    <lineage>
        <taxon>Eukaryota</taxon>
        <taxon>Metazoa</taxon>
        <taxon>Chordata</taxon>
        <taxon>Craniata</taxon>
        <taxon>Vertebrata</taxon>
        <taxon>Euteleostomi</taxon>
        <taxon>Actinopterygii</taxon>
        <taxon>Neopterygii</taxon>
        <taxon>Teleostei</taxon>
        <taxon>Anguilliformes</taxon>
        <taxon>Anguillidae</taxon>
        <taxon>Anguilla</taxon>
    </lineage>
</organism>
<accession>A0A0E9PXF6</accession>
<dbReference type="AlphaFoldDB" id="A0A0E9PXF6"/>